<feature type="transmembrane region" description="Helical" evidence="1">
    <location>
        <begin position="205"/>
        <end position="225"/>
    </location>
</feature>
<feature type="transmembrane region" description="Helical" evidence="1">
    <location>
        <begin position="97"/>
        <end position="117"/>
    </location>
</feature>
<dbReference type="SUPFAM" id="SSF48317">
    <property type="entry name" value="Acid phosphatase/Vanadium-dependent haloperoxidase"/>
    <property type="match status" value="1"/>
</dbReference>
<keyword evidence="1" id="KW-1133">Transmembrane helix</keyword>
<gene>
    <name evidence="3" type="ORF">ACFSNC_00415</name>
</gene>
<evidence type="ECO:0000313" key="3">
    <source>
        <dbReference type="EMBL" id="MFD2138851.1"/>
    </source>
</evidence>
<feature type="transmembrane region" description="Helical" evidence="1">
    <location>
        <begin position="153"/>
        <end position="172"/>
    </location>
</feature>
<evidence type="ECO:0000313" key="4">
    <source>
        <dbReference type="Proteomes" id="UP001597299"/>
    </source>
</evidence>
<dbReference type="EMBL" id="JBHUHD010000001">
    <property type="protein sequence ID" value="MFD2138851.1"/>
    <property type="molecule type" value="Genomic_DNA"/>
</dbReference>
<feature type="transmembrane region" description="Helical" evidence="1">
    <location>
        <begin position="62"/>
        <end position="85"/>
    </location>
</feature>
<protein>
    <submittedName>
        <fullName evidence="3">Phosphatase PAP2 family protein</fullName>
    </submittedName>
</protein>
<dbReference type="Pfam" id="PF01569">
    <property type="entry name" value="PAP2"/>
    <property type="match status" value="1"/>
</dbReference>
<keyword evidence="1" id="KW-0812">Transmembrane</keyword>
<dbReference type="RefSeq" id="WP_378297043.1">
    <property type="nucleotide sequence ID" value="NZ_JBHUHD010000001.1"/>
</dbReference>
<name>A0ABW4YRG1_9HYPH</name>
<organism evidence="3 4">
    <name type="scientific">Ancylobacter oerskovii</name>
    <dbReference type="NCBI Taxonomy" id="459519"/>
    <lineage>
        <taxon>Bacteria</taxon>
        <taxon>Pseudomonadati</taxon>
        <taxon>Pseudomonadota</taxon>
        <taxon>Alphaproteobacteria</taxon>
        <taxon>Hyphomicrobiales</taxon>
        <taxon>Xanthobacteraceae</taxon>
        <taxon>Ancylobacter</taxon>
    </lineage>
</organism>
<evidence type="ECO:0000256" key="1">
    <source>
        <dbReference type="SAM" id="Phobius"/>
    </source>
</evidence>
<sequence>MLAERFRAFCLQNRVLACLLAMLLISALFILMPGIDLAVTRQFYVPGDGFPLAHNGRLQDLRMVGSNIPVAVAVVVIAALALKMLHPRRPCLLPARFTLYFASLYLLGPVLLVNGIFKTLWGRPRPVKVEAFGGSFPFLDAWSLGESFTHRSFVSGEAATVACLLPLALFVPRPWRWRVLAMLGMLVAMVSLNRVAFGAHFLSDILIAIAMVLTIAVVLRQVFYVSHAELFCDARLETELTRIGLAAQARIRRDLDAVAILLAGRLAIAARGVRRLGA</sequence>
<reference evidence="4" key="1">
    <citation type="journal article" date="2019" name="Int. J. Syst. Evol. Microbiol.">
        <title>The Global Catalogue of Microorganisms (GCM) 10K type strain sequencing project: providing services to taxonomists for standard genome sequencing and annotation.</title>
        <authorList>
            <consortium name="The Broad Institute Genomics Platform"/>
            <consortium name="The Broad Institute Genome Sequencing Center for Infectious Disease"/>
            <person name="Wu L."/>
            <person name="Ma J."/>
        </authorList>
    </citation>
    <scope>NUCLEOTIDE SEQUENCE [LARGE SCALE GENOMIC DNA]</scope>
    <source>
        <strain evidence="4">CCM 7435</strain>
    </source>
</reference>
<keyword evidence="1" id="KW-0472">Membrane</keyword>
<feature type="transmembrane region" description="Helical" evidence="1">
    <location>
        <begin position="179"/>
        <end position="199"/>
    </location>
</feature>
<feature type="domain" description="Phosphatidic acid phosphatase type 2/haloperoxidase" evidence="2">
    <location>
        <begin position="104"/>
        <end position="223"/>
    </location>
</feature>
<keyword evidence="4" id="KW-1185">Reference proteome</keyword>
<dbReference type="Gene3D" id="1.20.144.10">
    <property type="entry name" value="Phosphatidic acid phosphatase type 2/haloperoxidase"/>
    <property type="match status" value="1"/>
</dbReference>
<dbReference type="InterPro" id="IPR036938">
    <property type="entry name" value="PAP2/HPO_sf"/>
</dbReference>
<evidence type="ECO:0000259" key="2">
    <source>
        <dbReference type="Pfam" id="PF01569"/>
    </source>
</evidence>
<dbReference type="InterPro" id="IPR000326">
    <property type="entry name" value="PAP2/HPO"/>
</dbReference>
<dbReference type="Proteomes" id="UP001597299">
    <property type="component" value="Unassembled WGS sequence"/>
</dbReference>
<proteinExistence type="predicted"/>
<comment type="caution">
    <text evidence="3">The sequence shown here is derived from an EMBL/GenBank/DDBJ whole genome shotgun (WGS) entry which is preliminary data.</text>
</comment>
<accession>A0ABW4YRG1</accession>